<reference evidence="1" key="1">
    <citation type="submission" date="2020-08" db="EMBL/GenBank/DDBJ databases">
        <title>Multicomponent nature underlies the extraordinary mechanical properties of spider dragline silk.</title>
        <authorList>
            <person name="Kono N."/>
            <person name="Nakamura H."/>
            <person name="Mori M."/>
            <person name="Yoshida Y."/>
            <person name="Ohtoshi R."/>
            <person name="Malay A.D."/>
            <person name="Moran D.A.P."/>
            <person name="Tomita M."/>
            <person name="Numata K."/>
            <person name="Arakawa K."/>
        </authorList>
    </citation>
    <scope>NUCLEOTIDE SEQUENCE</scope>
</reference>
<dbReference type="EMBL" id="BMAW01100297">
    <property type="protein sequence ID" value="GFS94182.1"/>
    <property type="molecule type" value="Genomic_DNA"/>
</dbReference>
<dbReference type="AlphaFoldDB" id="A0A8X6N5B9"/>
<organism evidence="1 2">
    <name type="scientific">Nephila pilipes</name>
    <name type="common">Giant wood spider</name>
    <name type="synonym">Nephila maculata</name>
    <dbReference type="NCBI Taxonomy" id="299642"/>
    <lineage>
        <taxon>Eukaryota</taxon>
        <taxon>Metazoa</taxon>
        <taxon>Ecdysozoa</taxon>
        <taxon>Arthropoda</taxon>
        <taxon>Chelicerata</taxon>
        <taxon>Arachnida</taxon>
        <taxon>Araneae</taxon>
        <taxon>Araneomorphae</taxon>
        <taxon>Entelegynae</taxon>
        <taxon>Araneoidea</taxon>
        <taxon>Nephilidae</taxon>
        <taxon>Nephila</taxon>
    </lineage>
</organism>
<name>A0A8X6N5B9_NEPPI</name>
<accession>A0A8X6N5B9</accession>
<dbReference type="Proteomes" id="UP000887013">
    <property type="component" value="Unassembled WGS sequence"/>
</dbReference>
<comment type="caution">
    <text evidence="1">The sequence shown here is derived from an EMBL/GenBank/DDBJ whole genome shotgun (WGS) entry which is preliminary data.</text>
</comment>
<proteinExistence type="predicted"/>
<gene>
    <name evidence="1" type="ORF">NPIL_581581</name>
</gene>
<protein>
    <submittedName>
        <fullName evidence="1">Uncharacterized protein</fullName>
    </submittedName>
</protein>
<evidence type="ECO:0000313" key="1">
    <source>
        <dbReference type="EMBL" id="GFS94182.1"/>
    </source>
</evidence>
<sequence length="702" mass="81585">MEISDDSIQAISIDHSKVKTLLLGTADNLDDEIRCVNSSEDKCPPVSMEVSNDDDVEHSEAKHIITDLISHMFEYYNKKLHRQMKIPSRDVCLECDWGKDGMCNYLRYMCTSFRKYFIITFRVTHPTKNVEEQTLVNYGKELINQIIKYQPDMKTDLDIFSKFIFACAALCEYNLYRDLIGHPDRENVSVGCLVSLFENIFASHFSDLKGWKELEKFCLQLGDATSTSQDTIPKELKNVRHLFKDDIEVNDLLFALGKFKYMQDDEIDSKYDNGKYLYDLKYKIRSFVKKLFIVIKGRFDGKSIEPLSYLDPIGEAVIQISEYYKKPFRSIIENYFPHIPEKRYEIEYVFFKQCAFLYLSNICSNQSFFEMIAMTAFTHELENHIANKPGKKCYFVQEILADVLFLRYREKFTHFGVFLLKLASVCEGMTNGIHFFVDKSLSYASSPMTQHRESLQLRLEKIIIEVKKGTFVPIDATIMDESKARKLLPTCFAESLVAFSLIISKYKSNFKLPAYWKEPTYISRQTISNRAVFEFAESLTGGVQQFCWCLRKQFRMIFEYECHHLLTSEDELCLYLVNRSLILSDNATKFTYHTIYAFMSEALIYFMQKNEKSFIKSTDALIKLASRSFTCILQQRFDECTCDSWKEVLKSYSIGTCSAIHAINYANSSCDTDISVKERSEVQALKINVAKIIPPMCTLPEL</sequence>
<evidence type="ECO:0000313" key="2">
    <source>
        <dbReference type="Proteomes" id="UP000887013"/>
    </source>
</evidence>
<keyword evidence="2" id="KW-1185">Reference proteome</keyword>